<dbReference type="GeneID" id="20831702"/>
<dbReference type="KEGG" id="nte:NEUTE1DRAFT96063"/>
<sequence>MRSFAHALVASIAGALAATMHINDSTFQDHMALAVLEGLSGMDGQQMPAVSGQHNLVDIVMSKLATITMDTAPTDAVSGTKTSTLGWPSCKDTLACNFNFL</sequence>
<dbReference type="VEuPathDB" id="FungiDB:NEUTE1DRAFT_96063"/>
<proteinExistence type="predicted"/>
<evidence type="ECO:0000313" key="3">
    <source>
        <dbReference type="Proteomes" id="UP000008065"/>
    </source>
</evidence>
<evidence type="ECO:0008006" key="4">
    <source>
        <dbReference type="Google" id="ProtNLM"/>
    </source>
</evidence>
<evidence type="ECO:0000256" key="1">
    <source>
        <dbReference type="SAM" id="SignalP"/>
    </source>
</evidence>
<gene>
    <name evidence="2" type="ORF">NEUTE1DRAFT_96063</name>
</gene>
<keyword evidence="1" id="KW-0732">Signal</keyword>
<feature type="signal peptide" evidence="1">
    <location>
        <begin position="1"/>
        <end position="17"/>
    </location>
</feature>
<keyword evidence="3" id="KW-1185">Reference proteome</keyword>
<dbReference type="Proteomes" id="UP000008065">
    <property type="component" value="Unassembled WGS sequence"/>
</dbReference>
<organism evidence="2 3">
    <name type="scientific">Neurospora tetrasperma (strain FGSC 2508 / ATCC MYA-4615 / P0657)</name>
    <dbReference type="NCBI Taxonomy" id="510951"/>
    <lineage>
        <taxon>Eukaryota</taxon>
        <taxon>Fungi</taxon>
        <taxon>Dikarya</taxon>
        <taxon>Ascomycota</taxon>
        <taxon>Pezizomycotina</taxon>
        <taxon>Sordariomycetes</taxon>
        <taxon>Sordariomycetidae</taxon>
        <taxon>Sordariales</taxon>
        <taxon>Sordariaceae</taxon>
        <taxon>Neurospora</taxon>
    </lineage>
</organism>
<protein>
    <recommendedName>
        <fullName evidence="4">Fungal calcium binding protein domain-containing protein</fullName>
    </recommendedName>
</protein>
<dbReference type="EMBL" id="GL891307">
    <property type="protein sequence ID" value="EGO54363.1"/>
    <property type="molecule type" value="Genomic_DNA"/>
</dbReference>
<dbReference type="AlphaFoldDB" id="F8MX92"/>
<dbReference type="HOGENOM" id="CLU_2298371_0_0_1"/>
<evidence type="ECO:0000313" key="2">
    <source>
        <dbReference type="EMBL" id="EGO54363.1"/>
    </source>
</evidence>
<accession>F8MX92</accession>
<reference evidence="3" key="1">
    <citation type="journal article" date="2011" name="Genetics">
        <title>Massive changes in genome architecture accompany the transition to self-fertility in the filamentous fungus Neurospora tetrasperma.</title>
        <authorList>
            <person name="Ellison C.E."/>
            <person name="Stajich J.E."/>
            <person name="Jacobson D.J."/>
            <person name="Natvig D.O."/>
            <person name="Lapidus A."/>
            <person name="Foster B."/>
            <person name="Aerts A."/>
            <person name="Riley R."/>
            <person name="Lindquist E.A."/>
            <person name="Grigoriev I.V."/>
            <person name="Taylor J.W."/>
        </authorList>
    </citation>
    <scope>NUCLEOTIDE SEQUENCE [LARGE SCALE GENOMIC DNA]</scope>
    <source>
        <strain evidence="3">FGSC 2508 / P0657</strain>
    </source>
</reference>
<feature type="chain" id="PRO_5003375258" description="Fungal calcium binding protein domain-containing protein" evidence="1">
    <location>
        <begin position="18"/>
        <end position="101"/>
    </location>
</feature>
<name>F8MX92_NEUT8</name>
<dbReference type="RefSeq" id="XP_009854325.1">
    <property type="nucleotide sequence ID" value="XM_009856023.1"/>
</dbReference>
<dbReference type="OrthoDB" id="4582163at2759"/>